<dbReference type="SUPFAM" id="SSF53474">
    <property type="entry name" value="alpha/beta-Hydrolases"/>
    <property type="match status" value="1"/>
</dbReference>
<evidence type="ECO:0000313" key="1">
    <source>
        <dbReference type="EMBL" id="KAL2609872.1"/>
    </source>
</evidence>
<dbReference type="InterPro" id="IPR032675">
    <property type="entry name" value="LRR_dom_sf"/>
</dbReference>
<organism evidence="1 2">
    <name type="scientific">Riccia fluitans</name>
    <dbReference type="NCBI Taxonomy" id="41844"/>
    <lineage>
        <taxon>Eukaryota</taxon>
        <taxon>Viridiplantae</taxon>
        <taxon>Streptophyta</taxon>
        <taxon>Embryophyta</taxon>
        <taxon>Marchantiophyta</taxon>
        <taxon>Marchantiopsida</taxon>
        <taxon>Marchantiidae</taxon>
        <taxon>Marchantiales</taxon>
        <taxon>Ricciaceae</taxon>
        <taxon>Riccia</taxon>
    </lineage>
</organism>
<dbReference type="Gene3D" id="3.80.10.10">
    <property type="entry name" value="Ribonuclease Inhibitor"/>
    <property type="match status" value="1"/>
</dbReference>
<dbReference type="EMBL" id="JBHFFA010000008">
    <property type="protein sequence ID" value="KAL2609872.1"/>
    <property type="molecule type" value="Genomic_DNA"/>
</dbReference>
<proteinExistence type="predicted"/>
<dbReference type="SUPFAM" id="SSF52047">
    <property type="entry name" value="RNI-like"/>
    <property type="match status" value="1"/>
</dbReference>
<reference evidence="1 2" key="1">
    <citation type="submission" date="2024-09" db="EMBL/GenBank/DDBJ databases">
        <title>Chromosome-scale assembly of Riccia fluitans.</title>
        <authorList>
            <person name="Paukszto L."/>
            <person name="Sawicki J."/>
            <person name="Karawczyk K."/>
            <person name="Piernik-Szablinska J."/>
            <person name="Szczecinska M."/>
            <person name="Mazdziarz M."/>
        </authorList>
    </citation>
    <scope>NUCLEOTIDE SEQUENCE [LARGE SCALE GENOMIC DNA]</scope>
    <source>
        <strain evidence="1">Rf_01</strain>
        <tissue evidence="1">Aerial parts of the thallus</tissue>
    </source>
</reference>
<keyword evidence="2" id="KW-1185">Reference proteome</keyword>
<dbReference type="SUPFAM" id="SSF52540">
    <property type="entry name" value="P-loop containing nucleoside triphosphate hydrolases"/>
    <property type="match status" value="2"/>
</dbReference>
<name>A0ABD1XLP8_9MARC</name>
<accession>A0ABD1XLP8</accession>
<sequence>MSPEEASMRYDADHFILVSETTETITRLESRDSTVFQFFVESLKEFKKEDDYRLESQAENALKDKGSKYWYKCGGNSWYRRYREVHSLGSYVLMPWKQQTSISETSKCYVDREVAKNSPSPVMQMQLELLGNFEGTYSRKTDQLPKLLRKEQLMQWYKDKKSLEMPLLIVIDGIEKKEELKDLFPDNIGGSLPKGSHIIVATRNSEVARTFRSMGVQNLVLHEMQELDAQMTKTLFYQHAFGGEEETSLSRVPSRIRQTYLPQVLKVCAGLPLALEVVGTSLRQVTDEGCEEQEERWEGVIKALQEWKSVDGSREDRLQQCLEASYKVLDEELQRVFLDIAVCFNGSPWKQLRIQYGERLRQLKQRALIKEGTASAEGQEYCYVKIHPLVSSFACRKGRDMSSHFIETVADCNTVLTVYTALPGVGKNGIALVLQGKYPLSRRKFSSSATTFCTHLRSVVQKISCDLCVKPEVDAVSLPISRLSAFASSLRILVLNNVNVEGTFASANSPHGLEFFGCVNSTVPFAEGNFALFKKLLAVDVSTRVDGNSTCWFAPTLQRLRLESPCLVSLRLEPGACNTKELGLISSKGLHLPNGHGEFPELRKLIIRCVLSLTELPFTFYGVRVLESLSIQGCDNLKELPSTLEHLEKLKHFHISLKYIKCLPKSIVRMKNLATLSLEDCFSLEYSNEYLPPGIERTSRLELLAIKGCPNLDLNCLKEILLPAFTVDQRHNWRIFHRKEATSVAELMQEAAAEKLMHSVMLKPKQVYRQTKAGRLFLCGAPYAGKTRLSMTMLRTRQRGSWWWDSPVQMNTERTTGVEVRLLETDDSTVVTIWDFPGQWIYRTIQDIVFPRTSQPCVFLFVFSPMGTRNKGHRAIETLETDFKDELKFWLRFIASKSQGRLTGHKLPKVWVVISHKDRFQAHSVGLGWAGNVVRSLRSDFQGVVDLCREDEVDFINCFSREDVEPLTDKVVEELKELLREEADVIPEPCFELISICAHPSKQMREDPVWDSSKLYDFFQENAQIPRRFDETENEEHKRIFKALATYLHDVGCIVSIPGPDEEDLVIVEPSWLTHNFLGELIHLGHVLSQSSAASVVHQQVLDSILKKFHRQQLSKGIHVSEENLYKILENLNLCYKLEDGGHIAPFLISDAKSHSSSAMIGTQEEHSLSWNVESPGHDVNHEYFGFRMQCSDSERTLLTVSFFSRFQVRLRNRLRRRNDHDDSRVISRRGLTKILEDRHQIFVESDGTDGDHIDIMVRSLSATSRDAREFVYEHIIDELRNFCATPEGCPGVSLVLGVIRTECVRELTPLACRGAILVEDLSRVWIEDSEKKLKVLLSSTVPDEISMKGRTWIEDSLTFQFPWPPISEVMRGSFELAKDLLPEEYLEGFKAKLKNLIEQQPKLQDSASERPLRPTINKFEVRRISDWLYEVYAPPDGRVPNIELVLIHGLQDVEFEESHLTTWSTRADRKSCWLNSSSWLPQYLPQARILSVSVDAIIAQGRMAWDLFSGTFYASPYLGSPTLDSIALKVMSGFVHYSRNIGRGCPVVLVGHSLGGLVAMKICTLAADEEIRRWRKDIALYNMFLGHIQGLFFFSNPLFSELFSGKIRFSTSDSFRLIENFSQLRRNYGWHIAGVVESNEATYQDRKSFLVTEASADGDFLDSLTVIPDTDHFTICRPEEQTSSNFLLLVNFIKDIIEEQLEL</sequence>
<dbReference type="InterPro" id="IPR042197">
    <property type="entry name" value="Apaf_helical"/>
</dbReference>
<comment type="caution">
    <text evidence="1">The sequence shown here is derived from an EMBL/GenBank/DDBJ whole genome shotgun (WGS) entry which is preliminary data.</text>
</comment>
<dbReference type="PANTHER" id="PTHR47679">
    <property type="entry name" value="PROTEIN TORNADO 1"/>
    <property type="match status" value="1"/>
</dbReference>
<gene>
    <name evidence="1" type="ORF">R1flu_028445</name>
</gene>
<dbReference type="Gene3D" id="3.40.50.300">
    <property type="entry name" value="P-loop containing nucleotide triphosphate hydrolases"/>
    <property type="match status" value="2"/>
</dbReference>
<dbReference type="InterPro" id="IPR029058">
    <property type="entry name" value="AB_hydrolase_fold"/>
</dbReference>
<dbReference type="PANTHER" id="PTHR47679:SF1">
    <property type="entry name" value="PROTEIN TORNADO 1"/>
    <property type="match status" value="1"/>
</dbReference>
<evidence type="ECO:0000313" key="2">
    <source>
        <dbReference type="Proteomes" id="UP001605036"/>
    </source>
</evidence>
<dbReference type="InterPro" id="IPR027417">
    <property type="entry name" value="P-loop_NTPase"/>
</dbReference>
<dbReference type="Gene3D" id="1.10.8.430">
    <property type="entry name" value="Helical domain of apoptotic protease-activating factors"/>
    <property type="match status" value="1"/>
</dbReference>
<protein>
    <submittedName>
        <fullName evidence="1">Uncharacterized protein</fullName>
    </submittedName>
</protein>
<dbReference type="Proteomes" id="UP001605036">
    <property type="component" value="Unassembled WGS sequence"/>
</dbReference>
<dbReference type="PRINTS" id="PR00364">
    <property type="entry name" value="DISEASERSIST"/>
</dbReference>